<keyword evidence="1" id="KW-0732">Signal</keyword>
<keyword evidence="3" id="KW-1185">Reference proteome</keyword>
<organism evidence="2 3">
    <name type="scientific">Hermetia illucens</name>
    <name type="common">Black soldier fly</name>
    <dbReference type="NCBI Taxonomy" id="343691"/>
    <lineage>
        <taxon>Eukaryota</taxon>
        <taxon>Metazoa</taxon>
        <taxon>Ecdysozoa</taxon>
        <taxon>Arthropoda</taxon>
        <taxon>Hexapoda</taxon>
        <taxon>Insecta</taxon>
        <taxon>Pterygota</taxon>
        <taxon>Neoptera</taxon>
        <taxon>Endopterygota</taxon>
        <taxon>Diptera</taxon>
        <taxon>Brachycera</taxon>
        <taxon>Stratiomyomorpha</taxon>
        <taxon>Stratiomyidae</taxon>
        <taxon>Hermetiinae</taxon>
        <taxon>Hermetia</taxon>
    </lineage>
</organism>
<dbReference type="AlphaFoldDB" id="A0A7R8V362"/>
<evidence type="ECO:0000313" key="2">
    <source>
        <dbReference type="EMBL" id="CAD7092030.1"/>
    </source>
</evidence>
<name>A0A7R8V362_HERIL</name>
<dbReference type="InParanoid" id="A0A7R8V362"/>
<evidence type="ECO:0000313" key="3">
    <source>
        <dbReference type="Proteomes" id="UP000594454"/>
    </source>
</evidence>
<accession>A0A7R8V362</accession>
<proteinExistence type="predicted"/>
<dbReference type="Proteomes" id="UP000594454">
    <property type="component" value="Chromosome 6"/>
</dbReference>
<dbReference type="OrthoDB" id="8086618at2759"/>
<reference evidence="2 3" key="1">
    <citation type="submission" date="2020-11" db="EMBL/GenBank/DDBJ databases">
        <authorList>
            <person name="Wallbank WR R."/>
            <person name="Pardo Diaz C."/>
            <person name="Kozak K."/>
            <person name="Martin S."/>
            <person name="Jiggins C."/>
            <person name="Moest M."/>
            <person name="Warren A I."/>
            <person name="Generalovic N T."/>
            <person name="Byers J.R.P. K."/>
            <person name="Montejo-Kovacevich G."/>
            <person name="Yen C E."/>
        </authorList>
    </citation>
    <scope>NUCLEOTIDE SEQUENCE [LARGE SCALE GENOMIC DNA]</scope>
</reference>
<gene>
    <name evidence="2" type="ORF">HERILL_LOCUS14421</name>
</gene>
<sequence>MSLKLFQINCFLFLIFLTIALGDRWNYGLSFIGNSCAFVKLDYGKCSIRNVNKTHADADIIIKRTFRQPFMQLSVLQICTKRRKTVILKRKFEFCNEKMFLMTDFFSLYVVSIVNAFFNGAKITCPITPRTLSIRSFSLNSKIVPLQLFYRPDCVLIVNGTFFEGTETSNFLIGSFALKMKIERSTS</sequence>
<dbReference type="EMBL" id="LR899014">
    <property type="protein sequence ID" value="CAD7092030.1"/>
    <property type="molecule type" value="Genomic_DNA"/>
</dbReference>
<feature type="signal peptide" evidence="1">
    <location>
        <begin position="1"/>
        <end position="22"/>
    </location>
</feature>
<feature type="chain" id="PRO_5031313498" evidence="1">
    <location>
        <begin position="23"/>
        <end position="187"/>
    </location>
</feature>
<evidence type="ECO:0000256" key="1">
    <source>
        <dbReference type="SAM" id="SignalP"/>
    </source>
</evidence>
<protein>
    <submittedName>
        <fullName evidence="2">Uncharacterized protein</fullName>
    </submittedName>
</protein>